<dbReference type="PANTHER" id="PTHR43130:SF3">
    <property type="entry name" value="HTH-TYPE TRANSCRIPTIONAL REGULATOR RV1931C"/>
    <property type="match status" value="1"/>
</dbReference>
<dbReference type="PROSITE" id="PS01124">
    <property type="entry name" value="HTH_ARAC_FAMILY_2"/>
    <property type="match status" value="1"/>
</dbReference>
<keyword evidence="5" id="KW-1185">Reference proteome</keyword>
<dbReference type="GO" id="GO:0003700">
    <property type="term" value="F:DNA-binding transcription factor activity"/>
    <property type="evidence" value="ECO:0007669"/>
    <property type="project" value="InterPro"/>
</dbReference>
<dbReference type="SUPFAM" id="SSF46689">
    <property type="entry name" value="Homeodomain-like"/>
    <property type="match status" value="2"/>
</dbReference>
<evidence type="ECO:0000256" key="2">
    <source>
        <dbReference type="ARBA" id="ARBA00023163"/>
    </source>
</evidence>
<name>A0A4Y9M3U3_9BRAD</name>
<dbReference type="InterPro" id="IPR052158">
    <property type="entry name" value="INH-QAR"/>
</dbReference>
<keyword evidence="2" id="KW-0804">Transcription</keyword>
<dbReference type="AlphaFoldDB" id="A0A4Y9M3U3"/>
<dbReference type="PANTHER" id="PTHR43130">
    <property type="entry name" value="ARAC-FAMILY TRANSCRIPTIONAL REGULATOR"/>
    <property type="match status" value="1"/>
</dbReference>
<dbReference type="SUPFAM" id="SSF52317">
    <property type="entry name" value="Class I glutamine amidotransferase-like"/>
    <property type="match status" value="1"/>
</dbReference>
<sequence>MPVQAVAIVVYEGVQALDVAGPLDVFSEANTFLDDSDRYETVLIAAHRNPLRASNGLRLMADLTFEEATGGFDIILVAGAPTPPEAEPEPSLVEWVKQLPWRSSVYGSICTGAFVLGYAGLLDDRRVTTHWQDAKSLAARFPKARVEPDLIYVRDGRLITAAGVTAGIDLGLALVLQRHGPETALKVAKRLVVVAQRQGGQSQFSPYLTAPADPESAIARIQDHVMARIGDRHTLASLATVVGMSPRNLARHFVQVTGITPHEFVERARVDAARMMLEGSDRPLKAVAFDCGFGSADRMRIVFSTRLGVTPVQYRASFRRTETA</sequence>
<dbReference type="Gene3D" id="1.10.10.60">
    <property type="entry name" value="Homeodomain-like"/>
    <property type="match status" value="1"/>
</dbReference>
<protein>
    <submittedName>
        <fullName evidence="4">GlxA family transcriptional regulator</fullName>
    </submittedName>
</protein>
<evidence type="ECO:0000313" key="5">
    <source>
        <dbReference type="Proteomes" id="UP000297966"/>
    </source>
</evidence>
<organism evidence="4 5">
    <name type="scientific">Bradyrhizobium niftali</name>
    <dbReference type="NCBI Taxonomy" id="2560055"/>
    <lineage>
        <taxon>Bacteria</taxon>
        <taxon>Pseudomonadati</taxon>
        <taxon>Pseudomonadota</taxon>
        <taxon>Alphaproteobacteria</taxon>
        <taxon>Hyphomicrobiales</taxon>
        <taxon>Nitrobacteraceae</taxon>
        <taxon>Bradyrhizobium</taxon>
    </lineage>
</organism>
<dbReference type="InterPro" id="IPR009057">
    <property type="entry name" value="Homeodomain-like_sf"/>
</dbReference>
<reference evidence="4 5" key="1">
    <citation type="submission" date="2019-03" db="EMBL/GenBank/DDBJ databases">
        <title>Bradyrhizobium diversity isolated from nodules of Chamaecrista fasciculata.</title>
        <authorList>
            <person name="Klepa M.S."/>
            <person name="Urquiaga M.O."/>
            <person name="Hungria M."/>
            <person name="Delamuta J.R."/>
        </authorList>
    </citation>
    <scope>NUCLEOTIDE SEQUENCE [LARGE SCALE GENOMIC DNA]</scope>
    <source>
        <strain evidence="4 5">CNPSo 3448</strain>
    </source>
</reference>
<dbReference type="EMBL" id="SPQT01000002">
    <property type="protein sequence ID" value="TFV49698.1"/>
    <property type="molecule type" value="Genomic_DNA"/>
</dbReference>
<dbReference type="InterPro" id="IPR002818">
    <property type="entry name" value="DJ-1/PfpI"/>
</dbReference>
<dbReference type="OrthoDB" id="9793422at2"/>
<feature type="domain" description="HTH araC/xylS-type" evidence="3">
    <location>
        <begin position="215"/>
        <end position="317"/>
    </location>
</feature>
<proteinExistence type="predicted"/>
<dbReference type="InterPro" id="IPR018060">
    <property type="entry name" value="HTH_AraC"/>
</dbReference>
<dbReference type="Pfam" id="PF12833">
    <property type="entry name" value="HTH_18"/>
    <property type="match status" value="1"/>
</dbReference>
<dbReference type="Pfam" id="PF01965">
    <property type="entry name" value="DJ-1_PfpI"/>
    <property type="match status" value="1"/>
</dbReference>
<dbReference type="RefSeq" id="WP_135173345.1">
    <property type="nucleotide sequence ID" value="NZ_SPQT01000002.1"/>
</dbReference>
<dbReference type="InterPro" id="IPR029062">
    <property type="entry name" value="Class_I_gatase-like"/>
</dbReference>
<dbReference type="Gene3D" id="3.40.50.880">
    <property type="match status" value="1"/>
</dbReference>
<keyword evidence="1" id="KW-0805">Transcription regulation</keyword>
<evidence type="ECO:0000313" key="4">
    <source>
        <dbReference type="EMBL" id="TFV49698.1"/>
    </source>
</evidence>
<dbReference type="CDD" id="cd03137">
    <property type="entry name" value="GATase1_AraC_1"/>
    <property type="match status" value="1"/>
</dbReference>
<evidence type="ECO:0000256" key="1">
    <source>
        <dbReference type="ARBA" id="ARBA00023015"/>
    </source>
</evidence>
<dbReference type="Proteomes" id="UP000297966">
    <property type="component" value="Unassembled WGS sequence"/>
</dbReference>
<dbReference type="GO" id="GO:0043565">
    <property type="term" value="F:sequence-specific DNA binding"/>
    <property type="evidence" value="ECO:0007669"/>
    <property type="project" value="InterPro"/>
</dbReference>
<evidence type="ECO:0000259" key="3">
    <source>
        <dbReference type="PROSITE" id="PS01124"/>
    </source>
</evidence>
<comment type="caution">
    <text evidence="4">The sequence shown here is derived from an EMBL/GenBank/DDBJ whole genome shotgun (WGS) entry which is preliminary data.</text>
</comment>
<dbReference type="SMART" id="SM00342">
    <property type="entry name" value="HTH_ARAC"/>
    <property type="match status" value="1"/>
</dbReference>
<gene>
    <name evidence="4" type="ORF">E4K65_05815</name>
</gene>
<accession>A0A4Y9M3U3</accession>